<sequence length="563" mass="65142">MSSYRGGWKIWRRRSIRYKDHAGLEKNSYVWEKGDTSGTSKDDRIANSDVSEKNRFQTRVVKGFVEEELLWKLQRCLVGESASICDSKNMAERLTKFGLREILVKRIQGRFFLIEVPDEEFMEVLKQNNWGYLKECFLLIEPWSEKSYVSNRVSWVEVVGIPLHCWNFETFKRVAELWGKLISMGESWNDACCYEKMEMLISINQLQQIDDLIMLEVGDSTRSESKISPEVKRNDVGGDVGGEFNAISLERGAIEKDGVGLAAVDVMSEENFFGNNIIIEEENLGSERELNRAREDLINMGLIMQVGPSEDEVGGVESERRGVEGEEVRFNIVEDFSLFNQYRRKKKFLNKRIRSMREIQDSVLSTKEKQRRDRKERIEKGKAITRGEDPTANLSLSDSDINNRRRVILKEAKKTWEVGKKLGLSETKMEMISKEEVRKLWRDDNCEFRFIAANGKSGGLLTMWSIDDFLVSNVWCDDRVLIIEGKWVKEDLEAVLVNIYAPNIATEQSNLWGKLSELRMGKKFTWYGLENKKSRKLRKLKGALKKWNGDNGNVLENRIALRG</sequence>
<gene>
    <name evidence="1" type="ORF">PVK06_041582</name>
</gene>
<evidence type="ECO:0000313" key="1">
    <source>
        <dbReference type="EMBL" id="KAK5786932.1"/>
    </source>
</evidence>
<evidence type="ECO:0000313" key="2">
    <source>
        <dbReference type="Proteomes" id="UP001358586"/>
    </source>
</evidence>
<keyword evidence="2" id="KW-1185">Reference proteome</keyword>
<name>A0ABR0N9I2_GOSAR</name>
<organism evidence="1 2">
    <name type="scientific">Gossypium arboreum</name>
    <name type="common">Tree cotton</name>
    <name type="synonym">Gossypium nanking</name>
    <dbReference type="NCBI Taxonomy" id="29729"/>
    <lineage>
        <taxon>Eukaryota</taxon>
        <taxon>Viridiplantae</taxon>
        <taxon>Streptophyta</taxon>
        <taxon>Embryophyta</taxon>
        <taxon>Tracheophyta</taxon>
        <taxon>Spermatophyta</taxon>
        <taxon>Magnoliopsida</taxon>
        <taxon>eudicotyledons</taxon>
        <taxon>Gunneridae</taxon>
        <taxon>Pentapetalae</taxon>
        <taxon>rosids</taxon>
        <taxon>malvids</taxon>
        <taxon>Malvales</taxon>
        <taxon>Malvaceae</taxon>
        <taxon>Malvoideae</taxon>
        <taxon>Gossypium</taxon>
    </lineage>
</organism>
<evidence type="ECO:0008006" key="3">
    <source>
        <dbReference type="Google" id="ProtNLM"/>
    </source>
</evidence>
<dbReference type="EMBL" id="JARKNE010000011">
    <property type="protein sequence ID" value="KAK5786932.1"/>
    <property type="molecule type" value="Genomic_DNA"/>
</dbReference>
<protein>
    <recommendedName>
        <fullName evidence="3">DUF4283 domain-containing protein</fullName>
    </recommendedName>
</protein>
<accession>A0ABR0N9I2</accession>
<comment type="caution">
    <text evidence="1">The sequence shown here is derived from an EMBL/GenBank/DDBJ whole genome shotgun (WGS) entry which is preliminary data.</text>
</comment>
<proteinExistence type="predicted"/>
<reference evidence="1 2" key="1">
    <citation type="submission" date="2023-03" db="EMBL/GenBank/DDBJ databases">
        <title>WGS of Gossypium arboreum.</title>
        <authorList>
            <person name="Yu D."/>
        </authorList>
    </citation>
    <scope>NUCLEOTIDE SEQUENCE [LARGE SCALE GENOMIC DNA]</scope>
    <source>
        <tissue evidence="1">Leaf</tissue>
    </source>
</reference>
<dbReference type="Proteomes" id="UP001358586">
    <property type="component" value="Chromosome 11"/>
</dbReference>